<organism evidence="11 12">
    <name type="scientific">Volvox africanus</name>
    <dbReference type="NCBI Taxonomy" id="51714"/>
    <lineage>
        <taxon>Eukaryota</taxon>
        <taxon>Viridiplantae</taxon>
        <taxon>Chlorophyta</taxon>
        <taxon>core chlorophytes</taxon>
        <taxon>Chlorophyceae</taxon>
        <taxon>CS clade</taxon>
        <taxon>Chlamydomonadales</taxon>
        <taxon>Volvocaceae</taxon>
        <taxon>Volvox</taxon>
    </lineage>
</organism>
<feature type="domain" description="TPX2 central" evidence="10">
    <location>
        <begin position="257"/>
        <end position="348"/>
    </location>
</feature>
<dbReference type="InterPro" id="IPR027329">
    <property type="entry name" value="TPX2_C"/>
</dbReference>
<evidence type="ECO:0000259" key="10">
    <source>
        <dbReference type="Pfam" id="PF12214"/>
    </source>
</evidence>
<feature type="region of interest" description="Disordered" evidence="8">
    <location>
        <begin position="195"/>
        <end position="272"/>
    </location>
</feature>
<evidence type="ECO:0000256" key="7">
    <source>
        <dbReference type="SAM" id="Coils"/>
    </source>
</evidence>
<feature type="compositionally biased region" description="Basic and acidic residues" evidence="8">
    <location>
        <begin position="340"/>
        <end position="355"/>
    </location>
</feature>
<dbReference type="InterPro" id="IPR027330">
    <property type="entry name" value="TPX2_central_dom"/>
</dbReference>
<name>A0A8J4FC82_9CHLO</name>
<evidence type="ECO:0000259" key="9">
    <source>
        <dbReference type="Pfam" id="PF06886"/>
    </source>
</evidence>
<evidence type="ECO:0000313" key="11">
    <source>
        <dbReference type="EMBL" id="GIL64999.1"/>
    </source>
</evidence>
<dbReference type="EMBL" id="BNCO01000071">
    <property type="protein sequence ID" value="GIL64999.1"/>
    <property type="molecule type" value="Genomic_DNA"/>
</dbReference>
<evidence type="ECO:0000256" key="1">
    <source>
        <dbReference type="ARBA" id="ARBA00004123"/>
    </source>
</evidence>
<keyword evidence="12" id="KW-1185">Reference proteome</keyword>
<keyword evidence="7" id="KW-0175">Coiled coil</keyword>
<feature type="region of interest" description="Disordered" evidence="8">
    <location>
        <begin position="340"/>
        <end position="374"/>
    </location>
</feature>
<evidence type="ECO:0000256" key="8">
    <source>
        <dbReference type="SAM" id="MobiDB-lite"/>
    </source>
</evidence>
<keyword evidence="4" id="KW-0963">Cytoplasm</keyword>
<dbReference type="PANTHER" id="PTHR14326">
    <property type="entry name" value="TARGETING PROTEIN FOR XKLP2"/>
    <property type="match status" value="1"/>
</dbReference>
<dbReference type="Pfam" id="PF06886">
    <property type="entry name" value="TPX2"/>
    <property type="match status" value="1"/>
</dbReference>
<feature type="compositionally biased region" description="Basic and acidic residues" evidence="8">
    <location>
        <begin position="140"/>
        <end position="152"/>
    </location>
</feature>
<feature type="compositionally biased region" description="Basic and acidic residues" evidence="8">
    <location>
        <begin position="195"/>
        <end position="225"/>
    </location>
</feature>
<feature type="region of interest" description="Disordered" evidence="8">
    <location>
        <begin position="640"/>
        <end position="664"/>
    </location>
</feature>
<protein>
    <recommendedName>
        <fullName evidence="13">TPX2 C-terminal domain-containing protein</fullName>
    </recommendedName>
</protein>
<accession>A0A8J4FC82</accession>
<evidence type="ECO:0000256" key="3">
    <source>
        <dbReference type="ARBA" id="ARBA00005885"/>
    </source>
</evidence>
<keyword evidence="6" id="KW-0539">Nucleus</keyword>
<reference evidence="11" key="1">
    <citation type="journal article" date="2021" name="Proc. Natl. Acad. Sci. U.S.A.">
        <title>Three genomes in the algal genus Volvox reveal the fate of a haploid sex-determining region after a transition to homothallism.</title>
        <authorList>
            <person name="Yamamoto K."/>
            <person name="Hamaji T."/>
            <person name="Kawai-Toyooka H."/>
            <person name="Matsuzaki R."/>
            <person name="Takahashi F."/>
            <person name="Nishimura Y."/>
            <person name="Kawachi M."/>
            <person name="Noguchi H."/>
            <person name="Minakuchi Y."/>
            <person name="Umen J.G."/>
            <person name="Toyoda A."/>
            <person name="Nozaki H."/>
        </authorList>
    </citation>
    <scope>NUCLEOTIDE SEQUENCE</scope>
    <source>
        <strain evidence="11">NIES-3780</strain>
    </source>
</reference>
<dbReference type="Pfam" id="PF12214">
    <property type="entry name" value="TPX2_importin"/>
    <property type="match status" value="1"/>
</dbReference>
<feature type="coiled-coil region" evidence="7">
    <location>
        <begin position="581"/>
        <end position="617"/>
    </location>
</feature>
<dbReference type="GO" id="GO:0005819">
    <property type="term" value="C:spindle"/>
    <property type="evidence" value="ECO:0007669"/>
    <property type="project" value="UniProtKB-SubCell"/>
</dbReference>
<dbReference type="AlphaFoldDB" id="A0A8J4FC82"/>
<gene>
    <name evidence="11" type="ORF">Vafri_18833</name>
</gene>
<dbReference type="GO" id="GO:0060236">
    <property type="term" value="P:regulation of mitotic spindle organization"/>
    <property type="evidence" value="ECO:0007669"/>
    <property type="project" value="InterPro"/>
</dbReference>
<dbReference type="GO" id="GO:0005634">
    <property type="term" value="C:nucleus"/>
    <property type="evidence" value="ECO:0007669"/>
    <property type="project" value="UniProtKB-SubCell"/>
</dbReference>
<sequence>MEIDWRYECDAPRYRDFEQKSTGSVNSDWFDTHEEYDSGHIAGGTLADNEILRDISNTVEAQVENVVGDAEAKPIEAKKKKNIVTSWGEEVKKRKAEDGASAQRSVKSVKRNGVTAASQPGGPALAAKARSKRSKAAGAEGRRESSKERRDLMVVKVSLKRTSKARSTKMPRVFKPMLSTRKLTVPEDVELHTDRRAAAHVKDQVVGHHDEARDGDTEDNGEKSPYKPLVLRVKEFDKTPSRFKRKPDDPPPSKPLTITDAKEPQLLTSARVRPSVYKPRDVVEAEEMAYIPTFRASTLNPLILSTSGQLGVPKVDKRGPTEPRPFTFVTDDRAEARAARLAKQQESELGKKGQSERQTVSDSEGRAKIDRSQAAKMRKSVACHSMELVVPRSPLLRTKFRARESKIEEQRYDFHARPVPKYLSLPSLELPKGFGEGPPALTQPEPFRLATEERGARHRDMLVAKLAEEDRAAQRARVPRAHGLPLSTDMPLVPPKPEPRALTVPEPFVLISEIRHEKCEEQKRRLLEEEEARKRAEAEFKARPMWRGIPYRVHDADVPLTVPEPVNLRTSVRAVEREEFNKHVEEKWKETEAAKQAEEEEARLREEEMRRQARKAAVFRAMPMPDLSAPPAVKAVVQVKPLTQPKSPALATKRRRVKKTEEDA</sequence>
<feature type="compositionally biased region" description="Basic and acidic residues" evidence="8">
    <location>
        <begin position="232"/>
        <end position="251"/>
    </location>
</feature>
<keyword evidence="5" id="KW-0206">Cytoskeleton</keyword>
<evidence type="ECO:0000256" key="4">
    <source>
        <dbReference type="ARBA" id="ARBA00022490"/>
    </source>
</evidence>
<comment type="subcellular location">
    <subcellularLocation>
        <location evidence="2">Cytoplasm</location>
        <location evidence="2">Cytoskeleton</location>
        <location evidence="2">Spindle</location>
    </subcellularLocation>
    <subcellularLocation>
        <location evidence="1">Nucleus</location>
    </subcellularLocation>
</comment>
<feature type="compositionally biased region" description="Basic and acidic residues" evidence="8">
    <location>
        <begin position="89"/>
        <end position="98"/>
    </location>
</feature>
<comment type="similarity">
    <text evidence="3">Belongs to the TPX2 family.</text>
</comment>
<feature type="domain" description="TPX2 C-terminal" evidence="9">
    <location>
        <begin position="567"/>
        <end position="634"/>
    </location>
</feature>
<dbReference type="InterPro" id="IPR009675">
    <property type="entry name" value="TPX2_fam"/>
</dbReference>
<evidence type="ECO:0000256" key="2">
    <source>
        <dbReference type="ARBA" id="ARBA00004186"/>
    </source>
</evidence>
<feature type="region of interest" description="Disordered" evidence="8">
    <location>
        <begin position="81"/>
        <end position="152"/>
    </location>
</feature>
<comment type="caution">
    <text evidence="11">The sequence shown here is derived from an EMBL/GenBank/DDBJ whole genome shotgun (WGS) entry which is preliminary data.</text>
</comment>
<dbReference type="Proteomes" id="UP000747399">
    <property type="component" value="Unassembled WGS sequence"/>
</dbReference>
<evidence type="ECO:0000313" key="12">
    <source>
        <dbReference type="Proteomes" id="UP000747399"/>
    </source>
</evidence>
<dbReference type="GO" id="GO:0005874">
    <property type="term" value="C:microtubule"/>
    <property type="evidence" value="ECO:0007669"/>
    <property type="project" value="InterPro"/>
</dbReference>
<evidence type="ECO:0000256" key="6">
    <source>
        <dbReference type="ARBA" id="ARBA00023242"/>
    </source>
</evidence>
<evidence type="ECO:0008006" key="13">
    <source>
        <dbReference type="Google" id="ProtNLM"/>
    </source>
</evidence>
<dbReference type="PANTHER" id="PTHR14326:SF44">
    <property type="entry name" value="TARGETING PROTEIN FOR XKLP2"/>
    <property type="match status" value="1"/>
</dbReference>
<proteinExistence type="inferred from homology"/>
<feature type="compositionally biased region" description="Basic and acidic residues" evidence="8">
    <location>
        <begin position="363"/>
        <end position="373"/>
    </location>
</feature>
<evidence type="ECO:0000256" key="5">
    <source>
        <dbReference type="ARBA" id="ARBA00023212"/>
    </source>
</evidence>